<protein>
    <submittedName>
        <fullName evidence="2">Uncharacterized protein</fullName>
    </submittedName>
</protein>
<dbReference type="PANTHER" id="PTHR21663:SF1">
    <property type="entry name" value="HEAT REPEAT-CONTAINING PROTEIN 5A"/>
    <property type="match status" value="1"/>
</dbReference>
<dbReference type="OrthoDB" id="192608at2759"/>
<dbReference type="PANTHER" id="PTHR21663">
    <property type="entry name" value="HYPOTHETICAL HEAT DOMAIN-CONTAINING"/>
    <property type="match status" value="1"/>
</dbReference>
<accession>A0A2G9SG61</accession>
<dbReference type="GO" id="GO:0006897">
    <property type="term" value="P:endocytosis"/>
    <property type="evidence" value="ECO:0007669"/>
    <property type="project" value="TreeGrafter"/>
</dbReference>
<organism evidence="2">
    <name type="scientific">Aquarana catesbeiana</name>
    <name type="common">American bullfrog</name>
    <name type="synonym">Rana catesbeiana</name>
    <dbReference type="NCBI Taxonomy" id="8400"/>
    <lineage>
        <taxon>Eukaryota</taxon>
        <taxon>Metazoa</taxon>
        <taxon>Chordata</taxon>
        <taxon>Craniata</taxon>
        <taxon>Vertebrata</taxon>
        <taxon>Euteleostomi</taxon>
        <taxon>Amphibia</taxon>
        <taxon>Batrachia</taxon>
        <taxon>Anura</taxon>
        <taxon>Neobatrachia</taxon>
        <taxon>Ranoidea</taxon>
        <taxon>Ranidae</taxon>
        <taxon>Aquarana</taxon>
    </lineage>
</organism>
<name>A0A2G9SG61_AQUCT</name>
<reference evidence="2" key="1">
    <citation type="submission" date="2017-08" db="EMBL/GenBank/DDBJ databases">
        <title>Assembly of the North American Bullfrog Genome.</title>
        <authorList>
            <person name="Warren R.L."/>
            <person name="Vandervalk B.P."/>
            <person name="Kucuk E."/>
            <person name="Birol I."/>
            <person name="Helbing C."/>
            <person name="Pandoh P."/>
            <person name="Behsaz B."/>
            <person name="Mohamadi H."/>
            <person name="Chu J."/>
            <person name="Jackman S."/>
            <person name="Hammond S.A."/>
            <person name="Veldhoen N."/>
            <person name="Kirk H."/>
            <person name="Zhao Y."/>
            <person name="Coope R."/>
            <person name="Pleasance S."/>
            <person name="Moore R."/>
            <person name="Holt R."/>
        </authorList>
    </citation>
    <scope>NUCLEOTIDE SEQUENCE</scope>
    <source>
        <strain evidence="2">Bruno</strain>
        <tissue evidence="2">Liver</tissue>
    </source>
</reference>
<dbReference type="InterPro" id="IPR040108">
    <property type="entry name" value="Laa1/Sip1/HEATR5"/>
</dbReference>
<gene>
    <name evidence="2" type="ORF">AB205_0106910</name>
</gene>
<dbReference type="GO" id="GO:0005794">
    <property type="term" value="C:Golgi apparatus"/>
    <property type="evidence" value="ECO:0007669"/>
    <property type="project" value="TreeGrafter"/>
</dbReference>
<feature type="non-terminal residue" evidence="2">
    <location>
        <position position="1"/>
    </location>
</feature>
<sequence length="323" mass="35288">VLAAVRPAFNMDTPPDVTARACQVCSTWLASGVVKEPSDLHRVQQLLLSSLSRVQVTKETSSVYSESTTTMETLTVLKAWAEIYIAAMEGRTSGVSEGNPTDSLLSLVQADISTLSKLWLSALQDHALLTLPAECSHQLPTQGGAFYVAETSDAARPHYLSSWAPILHATSLWLSSSGFIHSDQEEAGSRLSRPVTPNTMGQEQSTRIPVKSPDDINSEKFHLILGICVEFLCCLPVDAPMERITACLRALKALFRVTWPRAQIGADPELAVELVSVLHRLLLMRECSEVQLLALEVGKQILGAAQEHVQERRRSAEGMGYVQ</sequence>
<evidence type="ECO:0000256" key="1">
    <source>
        <dbReference type="SAM" id="MobiDB-lite"/>
    </source>
</evidence>
<dbReference type="GO" id="GO:0008104">
    <property type="term" value="P:intracellular protein localization"/>
    <property type="evidence" value="ECO:0007669"/>
    <property type="project" value="TreeGrafter"/>
</dbReference>
<dbReference type="GO" id="GO:0030139">
    <property type="term" value="C:endocytic vesicle"/>
    <property type="evidence" value="ECO:0007669"/>
    <property type="project" value="TreeGrafter"/>
</dbReference>
<dbReference type="GO" id="GO:0016020">
    <property type="term" value="C:membrane"/>
    <property type="evidence" value="ECO:0007669"/>
    <property type="project" value="TreeGrafter"/>
</dbReference>
<feature type="non-terminal residue" evidence="2">
    <location>
        <position position="323"/>
    </location>
</feature>
<feature type="compositionally biased region" description="Polar residues" evidence="1">
    <location>
        <begin position="195"/>
        <end position="207"/>
    </location>
</feature>
<dbReference type="GO" id="GO:0005829">
    <property type="term" value="C:cytosol"/>
    <property type="evidence" value="ECO:0007669"/>
    <property type="project" value="GOC"/>
</dbReference>
<dbReference type="InterPro" id="IPR046837">
    <property type="entry name" value="Laa1/Sip1/HEATR5-like_HEAT"/>
</dbReference>
<proteinExistence type="predicted"/>
<dbReference type="AlphaFoldDB" id="A0A2G9SG61"/>
<dbReference type="Pfam" id="PF20210">
    <property type="entry name" value="Laa1_Sip1_HTR5"/>
    <property type="match status" value="1"/>
</dbReference>
<evidence type="ECO:0000313" key="2">
    <source>
        <dbReference type="EMBL" id="PIO38411.1"/>
    </source>
</evidence>
<dbReference type="EMBL" id="KV924188">
    <property type="protein sequence ID" value="PIO38411.1"/>
    <property type="molecule type" value="Genomic_DNA"/>
</dbReference>
<dbReference type="GO" id="GO:0042147">
    <property type="term" value="P:retrograde transport, endosome to Golgi"/>
    <property type="evidence" value="ECO:0007669"/>
    <property type="project" value="TreeGrafter"/>
</dbReference>
<dbReference type="Pfam" id="PF25468">
    <property type="entry name" value="HEAT_HEATR5A"/>
    <property type="match status" value="1"/>
</dbReference>
<feature type="region of interest" description="Disordered" evidence="1">
    <location>
        <begin position="187"/>
        <end position="211"/>
    </location>
</feature>